<evidence type="ECO:0000259" key="2">
    <source>
        <dbReference type="Pfam" id="PF07848"/>
    </source>
</evidence>
<dbReference type="Proteomes" id="UP001596496">
    <property type="component" value="Unassembled WGS sequence"/>
</dbReference>
<dbReference type="Pfam" id="PF07848">
    <property type="entry name" value="PaaX"/>
    <property type="match status" value="1"/>
</dbReference>
<dbReference type="PANTHER" id="PTHR30319:SF1">
    <property type="entry name" value="TRANSCRIPTIONAL REPRESSOR PAAX"/>
    <property type="match status" value="1"/>
</dbReference>
<dbReference type="Gene3D" id="3.30.70.2650">
    <property type="match status" value="1"/>
</dbReference>
<dbReference type="Pfam" id="PF08223">
    <property type="entry name" value="PaaX_C"/>
    <property type="match status" value="1"/>
</dbReference>
<feature type="domain" description="Transcriptional repressor PaaX-like central Cas2-like" evidence="4">
    <location>
        <begin position="111"/>
        <end position="182"/>
    </location>
</feature>
<dbReference type="PANTHER" id="PTHR30319">
    <property type="entry name" value="PHENYLACETIC ACID REGULATOR-RELATED TRANSCRIPTIONAL REPRESSOR"/>
    <property type="match status" value="1"/>
</dbReference>
<dbReference type="Gene3D" id="1.20.58.1460">
    <property type="match status" value="1"/>
</dbReference>
<dbReference type="EMBL" id="JBHTCG010000002">
    <property type="protein sequence ID" value="MFC7381278.1"/>
    <property type="molecule type" value="Genomic_DNA"/>
</dbReference>
<dbReference type="InterPro" id="IPR048846">
    <property type="entry name" value="PaaX-like_central"/>
</dbReference>
<dbReference type="Gene3D" id="1.10.10.10">
    <property type="entry name" value="Winged helix-like DNA-binding domain superfamily/Winged helix DNA-binding domain"/>
    <property type="match status" value="1"/>
</dbReference>
<dbReference type="InterPro" id="IPR013225">
    <property type="entry name" value="PaaX_C"/>
</dbReference>
<reference evidence="6" key="1">
    <citation type="journal article" date="2019" name="Int. J. Syst. Evol. Microbiol.">
        <title>The Global Catalogue of Microorganisms (GCM) 10K type strain sequencing project: providing services to taxonomists for standard genome sequencing and annotation.</title>
        <authorList>
            <consortium name="The Broad Institute Genomics Platform"/>
            <consortium name="The Broad Institute Genome Sequencing Center for Infectious Disease"/>
            <person name="Wu L."/>
            <person name="Ma J."/>
        </authorList>
    </citation>
    <scope>NUCLEOTIDE SEQUENCE [LARGE SCALE GENOMIC DNA]</scope>
    <source>
        <strain evidence="6">CECT 7649</strain>
    </source>
</reference>
<evidence type="ECO:0000256" key="1">
    <source>
        <dbReference type="SAM" id="MobiDB-lite"/>
    </source>
</evidence>
<dbReference type="Pfam" id="PF20803">
    <property type="entry name" value="PaaX_M"/>
    <property type="match status" value="1"/>
</dbReference>
<feature type="domain" description="Transcriptional repressor PaaX-like C-terminal" evidence="3">
    <location>
        <begin position="195"/>
        <end position="282"/>
    </location>
</feature>
<dbReference type="InterPro" id="IPR012906">
    <property type="entry name" value="PaaX-like_N"/>
</dbReference>
<evidence type="ECO:0000313" key="5">
    <source>
        <dbReference type="EMBL" id="MFC7381278.1"/>
    </source>
</evidence>
<evidence type="ECO:0000259" key="4">
    <source>
        <dbReference type="Pfam" id="PF20803"/>
    </source>
</evidence>
<comment type="caution">
    <text evidence="5">The sequence shown here is derived from an EMBL/GenBank/DDBJ whole genome shotgun (WGS) entry which is preliminary data.</text>
</comment>
<dbReference type="RefSeq" id="WP_380824200.1">
    <property type="nucleotide sequence ID" value="NZ_JBHTCG010000002.1"/>
</dbReference>
<keyword evidence="6" id="KW-1185">Reference proteome</keyword>
<gene>
    <name evidence="5" type="ORF">ACFQSB_03600</name>
</gene>
<evidence type="ECO:0000313" key="6">
    <source>
        <dbReference type="Proteomes" id="UP001596496"/>
    </source>
</evidence>
<feature type="region of interest" description="Disordered" evidence="1">
    <location>
        <begin position="1"/>
        <end position="21"/>
    </location>
</feature>
<evidence type="ECO:0000259" key="3">
    <source>
        <dbReference type="Pfam" id="PF08223"/>
    </source>
</evidence>
<accession>A0ABW2P0G9</accession>
<proteinExistence type="predicted"/>
<protein>
    <submittedName>
        <fullName evidence="5">PaaX family transcriptional regulator C-terminal domain-containing protein</fullName>
    </submittedName>
</protein>
<organism evidence="5 6">
    <name type="scientific">Sphaerisporangium rhizosphaerae</name>
    <dbReference type="NCBI Taxonomy" id="2269375"/>
    <lineage>
        <taxon>Bacteria</taxon>
        <taxon>Bacillati</taxon>
        <taxon>Actinomycetota</taxon>
        <taxon>Actinomycetes</taxon>
        <taxon>Streptosporangiales</taxon>
        <taxon>Streptosporangiaceae</taxon>
        <taxon>Sphaerisporangium</taxon>
    </lineage>
</organism>
<name>A0ABW2P0G9_9ACTN</name>
<feature type="domain" description="Transcriptional repressor PaaX-like N-terminal" evidence="2">
    <location>
        <begin position="27"/>
        <end position="88"/>
    </location>
</feature>
<dbReference type="InterPro" id="IPR036388">
    <property type="entry name" value="WH-like_DNA-bd_sf"/>
</dbReference>
<sequence length="343" mass="38489">MEGRLVTASPEPGSLPRARQGAEPQRLLTTLLGDYWFWRQEHIPSAALVALLEEFGITATSARAALRRVAARGLLESSRNGRTTAYGLPPRASDVIVAHARRLLTFGATTPRWDGRWTVVTFSVPEHQRDTRRALRDGLRLLHFGMVFDAVWVSPHDRTDDVVELVRRLGVRGTVVFRARTVADDDLDPVPHRAFDIAGLRERYLRFIDAHRPVAERLAAGGPSPAEALLLRTAIMTDWRVFPTLDPDLPSELLPAGWPRDEARRLCVRIYDSLGESAERRFREILAEFDPGLAKLAAHHTFAQVSALKSPAIRRHTSFDETTDRDRLDLLAGGRGDGRRDQR</sequence>